<reference evidence="1 2" key="1">
    <citation type="submission" date="2007-04" db="EMBL/GenBank/DDBJ databases">
        <authorList>
            <person name="Fulton L."/>
            <person name="Clifton S."/>
            <person name="Fulton B."/>
            <person name="Xu J."/>
            <person name="Minx P."/>
            <person name="Pepin K.H."/>
            <person name="Johnson M."/>
            <person name="Thiruvilangam P."/>
            <person name="Bhonagiri V."/>
            <person name="Nash W.E."/>
            <person name="Mardis E.R."/>
            <person name="Wilson R.K."/>
        </authorList>
    </citation>
    <scope>NUCLEOTIDE SEQUENCE [LARGE SCALE GENOMIC DNA]</scope>
    <source>
        <strain evidence="1 2">ATCC 29799</strain>
    </source>
</reference>
<reference evidence="1 2" key="2">
    <citation type="submission" date="2007-06" db="EMBL/GenBank/DDBJ databases">
        <title>Draft genome sequence of Pseudoflavonifractor capillosus ATCC 29799.</title>
        <authorList>
            <person name="Sudarsanam P."/>
            <person name="Ley R."/>
            <person name="Guruge J."/>
            <person name="Turnbaugh P.J."/>
            <person name="Mahowald M."/>
            <person name="Liep D."/>
            <person name="Gordon J."/>
        </authorList>
    </citation>
    <scope>NUCLEOTIDE SEQUENCE [LARGE SCALE GENOMIC DNA]</scope>
    <source>
        <strain evidence="1 2">ATCC 29799</strain>
    </source>
</reference>
<evidence type="ECO:0000313" key="2">
    <source>
        <dbReference type="Proteomes" id="UP000003639"/>
    </source>
</evidence>
<dbReference type="RefSeq" id="WP_006572353.1">
    <property type="nucleotide sequence ID" value="NZ_AAXG02000011.1"/>
</dbReference>
<dbReference type="Proteomes" id="UP000003639">
    <property type="component" value="Unassembled WGS sequence"/>
</dbReference>
<comment type="caution">
    <text evidence="1">The sequence shown here is derived from an EMBL/GenBank/DDBJ whole genome shotgun (WGS) entry which is preliminary data.</text>
</comment>
<organism evidence="1 2">
    <name type="scientific">Pseudoflavonifractor capillosus ATCC 29799</name>
    <dbReference type="NCBI Taxonomy" id="411467"/>
    <lineage>
        <taxon>Bacteria</taxon>
        <taxon>Bacillati</taxon>
        <taxon>Bacillota</taxon>
        <taxon>Clostridia</taxon>
        <taxon>Eubacteriales</taxon>
        <taxon>Oscillospiraceae</taxon>
        <taxon>Pseudoflavonifractor</taxon>
    </lineage>
</organism>
<evidence type="ECO:0000313" key="1">
    <source>
        <dbReference type="EMBL" id="EDN00473.1"/>
    </source>
</evidence>
<protein>
    <submittedName>
        <fullName evidence="1">Uncharacterized protein</fullName>
    </submittedName>
</protein>
<dbReference type="STRING" id="411467.BACCAP_01808"/>
<accession>A6NUC6</accession>
<sequence>MTNQVKFRSGKRLRRDWQGLQDQNTASAKGAAVPCGLFTPCVSLSK</sequence>
<keyword evidence="2" id="KW-1185">Reference proteome</keyword>
<dbReference type="EMBL" id="AAXG02000011">
    <property type="protein sequence ID" value="EDN00473.1"/>
    <property type="molecule type" value="Genomic_DNA"/>
</dbReference>
<name>A6NUC6_9FIRM</name>
<dbReference type="AlphaFoldDB" id="A6NUC6"/>
<gene>
    <name evidence="1" type="ORF">BACCAP_01808</name>
</gene>
<proteinExistence type="predicted"/>